<accession>A0A1F6NQR5</accession>
<feature type="domain" description="Glycosyltransferase 2-like" evidence="2">
    <location>
        <begin position="6"/>
        <end position="167"/>
    </location>
</feature>
<keyword evidence="1" id="KW-0472">Membrane</keyword>
<name>A0A1F6NQR5_9BACT</name>
<feature type="transmembrane region" description="Helical" evidence="1">
    <location>
        <begin position="384"/>
        <end position="416"/>
    </location>
</feature>
<keyword evidence="1" id="KW-1133">Transmembrane helix</keyword>
<dbReference type="SUPFAM" id="SSF53448">
    <property type="entry name" value="Nucleotide-diphospho-sugar transferases"/>
    <property type="match status" value="1"/>
</dbReference>
<dbReference type="PANTHER" id="PTHR48090">
    <property type="entry name" value="UNDECAPRENYL-PHOSPHATE 4-DEOXY-4-FORMAMIDO-L-ARABINOSE TRANSFERASE-RELATED"/>
    <property type="match status" value="1"/>
</dbReference>
<dbReference type="CDD" id="cd04179">
    <property type="entry name" value="DPM_DPG-synthase_like"/>
    <property type="match status" value="1"/>
</dbReference>
<feature type="transmembrane region" description="Helical" evidence="1">
    <location>
        <begin position="569"/>
        <end position="589"/>
    </location>
</feature>
<evidence type="ECO:0000256" key="1">
    <source>
        <dbReference type="SAM" id="Phobius"/>
    </source>
</evidence>
<feature type="transmembrane region" description="Helical" evidence="1">
    <location>
        <begin position="309"/>
        <end position="331"/>
    </location>
</feature>
<comment type="caution">
    <text evidence="3">The sequence shown here is derived from an EMBL/GenBank/DDBJ whole genome shotgun (WGS) entry which is preliminary data.</text>
</comment>
<dbReference type="EMBL" id="MFQW01000029">
    <property type="protein sequence ID" value="OGH86188.1"/>
    <property type="molecule type" value="Genomic_DNA"/>
</dbReference>
<dbReference type="InterPro" id="IPR050256">
    <property type="entry name" value="Glycosyltransferase_2"/>
</dbReference>
<evidence type="ECO:0000313" key="3">
    <source>
        <dbReference type="EMBL" id="OGH86188.1"/>
    </source>
</evidence>
<feature type="transmembrane region" description="Helical" evidence="1">
    <location>
        <begin position="538"/>
        <end position="557"/>
    </location>
</feature>
<sequence>MNVDISVIVPVYNEKNTLFLLLDKLFTSLKKSGFIYQIIAVDDGSIDGSVELLQEYKSKINDNELFDIILHEKNQGKGAAIHTGLKEAIGQYTVIQDADLEYEPDDIIRLYEYAKAEKLSVVYGSRNMGKNQRGTFFFYWGGKLVTYVANFLFRQKMTDEATCYKLIDTKRLQAMPLREKGFAFCPEVTSYIARDGIKIQEIPISYNPRSKDEGKKINWRDGLEAIYTLFRLRFPNLGLVLLLFLFTSFLYLTTWHMNFVGYEGETVTSALKLFNGEFDIRRAGISASFLYLPFVTLFRLFGFVANVNFLTIVPIFYSALSIVFLFYIVYYLTQKKYLALFLSFVIATGSVIWPYANIGMEYQMTFYFSLLLLTLLRWKNKGTSLWAIAIVFALLVTAKSYAVILGLPVLIFVWLVNKNKKSLTLKNYFRDFMILFTPALLSIVVMSLLQYFSQGSFAGVYSLSHEFQVWSWWEGFYGIFFSVGKSIFLFSPLLILTLFVWKKFWQDHRETAVFLLVSFLLILLITAPFSYWTDETWSVRKLVSIIVLLHLPLVSFFDKKIISLSKKLLFLFIFVLSVYIQILGSSYFYGKHLDILYEANVDSLASMRFIPQLGQISIYNNLFVSYISNTKAELVYSEVTWFRWIRDEVDIDLHDVKLDISKYQNPDIVWFQNEDVFKVNIFYVLLVSDILLGFFIFRKYLFLKRNDD</sequence>
<organism evidence="3 4">
    <name type="scientific">Candidatus Magasanikbacteria bacterium RIFOXYC12_FULL_33_11</name>
    <dbReference type="NCBI Taxonomy" id="1798701"/>
    <lineage>
        <taxon>Bacteria</taxon>
        <taxon>Candidatus Magasanikiibacteriota</taxon>
    </lineage>
</organism>
<feature type="transmembrane region" description="Helical" evidence="1">
    <location>
        <begin position="428"/>
        <end position="452"/>
    </location>
</feature>
<dbReference type="Gene3D" id="3.90.550.10">
    <property type="entry name" value="Spore Coat Polysaccharide Biosynthesis Protein SpsA, Chain A"/>
    <property type="match status" value="1"/>
</dbReference>
<evidence type="ECO:0000259" key="2">
    <source>
        <dbReference type="Pfam" id="PF00535"/>
    </source>
</evidence>
<reference evidence="3 4" key="1">
    <citation type="journal article" date="2016" name="Nat. Commun.">
        <title>Thousands of microbial genomes shed light on interconnected biogeochemical processes in an aquifer system.</title>
        <authorList>
            <person name="Anantharaman K."/>
            <person name="Brown C.T."/>
            <person name="Hug L.A."/>
            <person name="Sharon I."/>
            <person name="Castelle C.J."/>
            <person name="Probst A.J."/>
            <person name="Thomas B.C."/>
            <person name="Singh A."/>
            <person name="Wilkins M.J."/>
            <person name="Karaoz U."/>
            <person name="Brodie E.L."/>
            <person name="Williams K.H."/>
            <person name="Hubbard S.S."/>
            <person name="Banfield J.F."/>
        </authorList>
    </citation>
    <scope>NUCLEOTIDE SEQUENCE [LARGE SCALE GENOMIC DNA]</scope>
</reference>
<dbReference type="Pfam" id="PF00535">
    <property type="entry name" value="Glycos_transf_2"/>
    <property type="match status" value="1"/>
</dbReference>
<keyword evidence="1" id="KW-0812">Transmembrane</keyword>
<feature type="transmembrane region" description="Helical" evidence="1">
    <location>
        <begin position="234"/>
        <end position="252"/>
    </location>
</feature>
<dbReference type="PANTHER" id="PTHR48090:SF7">
    <property type="entry name" value="RFBJ PROTEIN"/>
    <property type="match status" value="1"/>
</dbReference>
<dbReference type="AlphaFoldDB" id="A0A1F6NQR5"/>
<dbReference type="Proteomes" id="UP000178349">
    <property type="component" value="Unassembled WGS sequence"/>
</dbReference>
<feature type="transmembrane region" description="Helical" evidence="1">
    <location>
        <begin position="337"/>
        <end position="355"/>
    </location>
</feature>
<gene>
    <name evidence="3" type="ORF">A2493_03285</name>
</gene>
<feature type="transmembrane region" description="Helical" evidence="1">
    <location>
        <begin position="283"/>
        <end position="302"/>
    </location>
</feature>
<proteinExistence type="predicted"/>
<dbReference type="InterPro" id="IPR001173">
    <property type="entry name" value="Glyco_trans_2-like"/>
</dbReference>
<evidence type="ECO:0000313" key="4">
    <source>
        <dbReference type="Proteomes" id="UP000178349"/>
    </source>
</evidence>
<feature type="transmembrane region" description="Helical" evidence="1">
    <location>
        <begin position="680"/>
        <end position="697"/>
    </location>
</feature>
<feature type="transmembrane region" description="Helical" evidence="1">
    <location>
        <begin position="476"/>
        <end position="501"/>
    </location>
</feature>
<feature type="transmembrane region" description="Helical" evidence="1">
    <location>
        <begin position="513"/>
        <end position="532"/>
    </location>
</feature>
<protein>
    <recommendedName>
        <fullName evidence="2">Glycosyltransferase 2-like domain-containing protein</fullName>
    </recommendedName>
</protein>
<dbReference type="InterPro" id="IPR029044">
    <property type="entry name" value="Nucleotide-diphossugar_trans"/>
</dbReference>